<keyword evidence="3" id="KW-1185">Reference proteome</keyword>
<dbReference type="InterPro" id="IPR031753">
    <property type="entry name" value="Stomagen"/>
</dbReference>
<evidence type="ECO:0000259" key="1">
    <source>
        <dbReference type="Pfam" id="PF16851"/>
    </source>
</evidence>
<dbReference type="AlphaFoldDB" id="A0A9E7HNL9"/>
<evidence type="ECO:0000313" key="3">
    <source>
        <dbReference type="Proteomes" id="UP001055439"/>
    </source>
</evidence>
<dbReference type="PANTHER" id="PTHR37239">
    <property type="entry name" value="EPIDERMAL PATTERNING FACTOR-LIKE PROTEIN 9"/>
    <property type="match status" value="1"/>
</dbReference>
<dbReference type="InterPro" id="IPR038572">
    <property type="entry name" value="Stomagen_C_sf"/>
</dbReference>
<reference evidence="2" key="1">
    <citation type="submission" date="2022-05" db="EMBL/GenBank/DDBJ databases">
        <title>The Musa troglodytarum L. genome provides insights into the mechanism of non-climacteric behaviour and enrichment of carotenoids.</title>
        <authorList>
            <person name="Wang J."/>
        </authorList>
    </citation>
    <scope>NUCLEOTIDE SEQUENCE</scope>
    <source>
        <tissue evidence="2">Leaf</tissue>
    </source>
</reference>
<dbReference type="Gene3D" id="2.20.25.390">
    <property type="entry name" value="Stomagen"/>
    <property type="match status" value="1"/>
</dbReference>
<evidence type="ECO:0000313" key="2">
    <source>
        <dbReference type="EMBL" id="URE37799.1"/>
    </source>
</evidence>
<protein>
    <recommendedName>
        <fullName evidence="1">Stomagen C-terminal domain-containing protein</fullName>
    </recommendedName>
</protein>
<dbReference type="OrthoDB" id="1893550at2759"/>
<dbReference type="PANTHER" id="PTHR37239:SF1">
    <property type="entry name" value="EPIDERMAL PATTERNING FACTOR-LIKE PROTEIN 9"/>
    <property type="match status" value="1"/>
</dbReference>
<accession>A0A9E7HNL9</accession>
<gene>
    <name evidence="2" type="ORF">MUK42_26246</name>
</gene>
<dbReference type="EMBL" id="CP097510">
    <property type="protein sequence ID" value="URE37799.1"/>
    <property type="molecule type" value="Genomic_DNA"/>
</dbReference>
<dbReference type="Proteomes" id="UP001055439">
    <property type="component" value="Chromosome 8"/>
</dbReference>
<dbReference type="CDD" id="cd22743">
    <property type="entry name" value="stomagen-like"/>
    <property type="match status" value="1"/>
</dbReference>
<feature type="domain" description="Stomagen C-terminal" evidence="1">
    <location>
        <begin position="1"/>
        <end position="45"/>
    </location>
</feature>
<name>A0A9E7HNL9_9LILI</name>
<proteinExistence type="predicted"/>
<sequence length="46" mass="5057">MIGSTAPTCTYNECKGCRLKCRAEQVPVDAGDPMNSAYRYRCVCHG</sequence>
<organism evidence="2 3">
    <name type="scientific">Musa troglodytarum</name>
    <name type="common">fe'i banana</name>
    <dbReference type="NCBI Taxonomy" id="320322"/>
    <lineage>
        <taxon>Eukaryota</taxon>
        <taxon>Viridiplantae</taxon>
        <taxon>Streptophyta</taxon>
        <taxon>Embryophyta</taxon>
        <taxon>Tracheophyta</taxon>
        <taxon>Spermatophyta</taxon>
        <taxon>Magnoliopsida</taxon>
        <taxon>Liliopsida</taxon>
        <taxon>Zingiberales</taxon>
        <taxon>Musaceae</taxon>
        <taxon>Musa</taxon>
    </lineage>
</organism>
<dbReference type="InterPro" id="IPR044858">
    <property type="entry name" value="Stomagen_C"/>
</dbReference>
<dbReference type="GO" id="GO:2000123">
    <property type="term" value="P:positive regulation of stomatal complex development"/>
    <property type="evidence" value="ECO:0007669"/>
    <property type="project" value="InterPro"/>
</dbReference>
<dbReference type="Pfam" id="PF16851">
    <property type="entry name" value="Stomagen"/>
    <property type="match status" value="1"/>
</dbReference>